<dbReference type="Pfam" id="PF14341">
    <property type="entry name" value="PilX_N"/>
    <property type="match status" value="1"/>
</dbReference>
<gene>
    <name evidence="2" type="ORF">C0039_16725</name>
</gene>
<dbReference type="InterPro" id="IPR025746">
    <property type="entry name" value="PilX_N_dom"/>
</dbReference>
<feature type="domain" description="Type 4 fimbrial biogenesis protein PilX N-terminal" evidence="1">
    <location>
        <begin position="12"/>
        <end position="61"/>
    </location>
</feature>
<organism evidence="2 3">
    <name type="scientific">Pseudohalioglobus lutimaris</name>
    <dbReference type="NCBI Taxonomy" id="1737061"/>
    <lineage>
        <taxon>Bacteria</taxon>
        <taxon>Pseudomonadati</taxon>
        <taxon>Pseudomonadota</taxon>
        <taxon>Gammaproteobacteria</taxon>
        <taxon>Cellvibrionales</taxon>
        <taxon>Halieaceae</taxon>
        <taxon>Pseudohalioglobus</taxon>
    </lineage>
</organism>
<keyword evidence="3" id="KW-1185">Reference proteome</keyword>
<evidence type="ECO:0000313" key="3">
    <source>
        <dbReference type="Proteomes" id="UP000235005"/>
    </source>
</evidence>
<dbReference type="RefSeq" id="WP_101518727.1">
    <property type="nucleotide sequence ID" value="NZ_PKUS01000028.1"/>
</dbReference>
<dbReference type="EMBL" id="PKUS01000028">
    <property type="protein sequence ID" value="PLW67550.1"/>
    <property type="molecule type" value="Genomic_DNA"/>
</dbReference>
<reference evidence="2 3" key="1">
    <citation type="submission" date="2018-01" db="EMBL/GenBank/DDBJ databases">
        <title>The draft genome sequence of Halioglobus lutimaris HF004.</title>
        <authorList>
            <person name="Du Z.-J."/>
            <person name="Shi M.-J."/>
        </authorList>
    </citation>
    <scope>NUCLEOTIDE SEQUENCE [LARGE SCALE GENOMIC DNA]</scope>
    <source>
        <strain evidence="2 3">HF004</strain>
    </source>
</reference>
<evidence type="ECO:0000313" key="2">
    <source>
        <dbReference type="EMBL" id="PLW67550.1"/>
    </source>
</evidence>
<dbReference type="AlphaFoldDB" id="A0A2N5WZ88"/>
<sequence length="167" mass="17829">MNMRNRSTQHQQGVVLVTSLLFLLVVTIISITAANNSSLGLKMSANMQDAYQSFQVAEAGIYATLGLAGSAQDPFQRQALVDEPFAGMGTHPLRNMAADPNDVPIDVDVFLIAVARACPRPLASRGGTSIGLLDCDYYRIESEHDLPGKARTRVELGVVKTVIGGNG</sequence>
<dbReference type="OrthoDB" id="5738825at2"/>
<protein>
    <recommendedName>
        <fullName evidence="1">Type 4 fimbrial biogenesis protein PilX N-terminal domain-containing protein</fullName>
    </recommendedName>
</protein>
<name>A0A2N5WZ88_9GAMM</name>
<dbReference type="Proteomes" id="UP000235005">
    <property type="component" value="Unassembled WGS sequence"/>
</dbReference>
<proteinExistence type="predicted"/>
<evidence type="ECO:0000259" key="1">
    <source>
        <dbReference type="Pfam" id="PF14341"/>
    </source>
</evidence>
<accession>A0A2N5WZ88</accession>
<comment type="caution">
    <text evidence="2">The sequence shown here is derived from an EMBL/GenBank/DDBJ whole genome shotgun (WGS) entry which is preliminary data.</text>
</comment>